<keyword evidence="7 12" id="KW-0375">Hydrogen ion transport</keyword>
<geneLocation type="mitochondrion" evidence="14"/>
<keyword evidence="11 13" id="KW-0472">Membrane</keyword>
<comment type="similarity">
    <text evidence="2 12">Belongs to the ATPase protein 8 family.</text>
</comment>
<evidence type="ECO:0000256" key="1">
    <source>
        <dbReference type="ARBA" id="ARBA00004304"/>
    </source>
</evidence>
<evidence type="ECO:0000256" key="11">
    <source>
        <dbReference type="ARBA" id="ARBA00023136"/>
    </source>
</evidence>
<dbReference type="GO" id="GO:0045259">
    <property type="term" value="C:proton-transporting ATP synthase complex"/>
    <property type="evidence" value="ECO:0007669"/>
    <property type="project" value="UniProtKB-KW"/>
</dbReference>
<keyword evidence="8 13" id="KW-1133">Transmembrane helix</keyword>
<feature type="transmembrane region" description="Helical" evidence="13">
    <location>
        <begin position="6"/>
        <end position="30"/>
    </location>
</feature>
<dbReference type="GO" id="GO:0015078">
    <property type="term" value="F:proton transmembrane transporter activity"/>
    <property type="evidence" value="ECO:0007669"/>
    <property type="project" value="InterPro"/>
</dbReference>
<evidence type="ECO:0000256" key="12">
    <source>
        <dbReference type="RuleBase" id="RU003661"/>
    </source>
</evidence>
<dbReference type="EMBL" id="MT855983">
    <property type="protein sequence ID" value="QOW83851.1"/>
    <property type="molecule type" value="Genomic_DNA"/>
</dbReference>
<comment type="subunit">
    <text evidence="3">F-type ATPases have 2 components, CF(1) - the catalytic core - and CF(0) - the membrane proton channel.</text>
</comment>
<sequence>MPQMAPLLWLYLFMFFLASLMLFLVLNYFISPFEKISTTLLTTHKPQKPWKL</sequence>
<keyword evidence="6 12" id="KW-0812">Transmembrane</keyword>
<dbReference type="AlphaFoldDB" id="A0A7S7BI67"/>
<evidence type="ECO:0000256" key="2">
    <source>
        <dbReference type="ARBA" id="ARBA00008892"/>
    </source>
</evidence>
<keyword evidence="10 12" id="KW-0496">Mitochondrion</keyword>
<evidence type="ECO:0000313" key="14">
    <source>
        <dbReference type="EMBL" id="QOW83851.1"/>
    </source>
</evidence>
<reference evidence="14" key="1">
    <citation type="submission" date="2020-08" db="EMBL/GenBank/DDBJ databases">
        <title>The complete mitochondrial genome sequence of the genus Austinograea (Brachyura: Bythograeidae) and its phylogenetic analysis.</title>
        <authorList>
            <person name="Xu P."/>
        </authorList>
    </citation>
    <scope>NUCLEOTIDE SEQUENCE</scope>
</reference>
<evidence type="ECO:0000256" key="7">
    <source>
        <dbReference type="ARBA" id="ARBA00022781"/>
    </source>
</evidence>
<evidence type="ECO:0000256" key="3">
    <source>
        <dbReference type="ARBA" id="ARBA00011291"/>
    </source>
</evidence>
<organism evidence="14">
    <name type="scientific">Austinograea sp. PX-2020</name>
    <dbReference type="NCBI Taxonomy" id="2760526"/>
    <lineage>
        <taxon>Eukaryota</taxon>
        <taxon>Metazoa</taxon>
        <taxon>Ecdysozoa</taxon>
        <taxon>Arthropoda</taxon>
        <taxon>Crustacea</taxon>
        <taxon>Multicrustacea</taxon>
        <taxon>Malacostraca</taxon>
        <taxon>Eumalacostraca</taxon>
        <taxon>Eucarida</taxon>
        <taxon>Decapoda</taxon>
        <taxon>Pleocyemata</taxon>
        <taxon>Brachyura</taxon>
        <taxon>Eubrachyura</taxon>
        <taxon>Bythograeoidea</taxon>
        <taxon>Bythograeidae</taxon>
        <taxon>Austinograea</taxon>
    </lineage>
</organism>
<evidence type="ECO:0000256" key="9">
    <source>
        <dbReference type="ARBA" id="ARBA00023065"/>
    </source>
</evidence>
<comment type="subcellular location">
    <subcellularLocation>
        <location evidence="1 12">Mitochondrion membrane</location>
        <topology evidence="1 12">Single-pass membrane protein</topology>
    </subcellularLocation>
</comment>
<dbReference type="Pfam" id="PF00895">
    <property type="entry name" value="ATP-synt_8"/>
    <property type="match status" value="1"/>
</dbReference>
<evidence type="ECO:0000256" key="6">
    <source>
        <dbReference type="ARBA" id="ARBA00022692"/>
    </source>
</evidence>
<evidence type="ECO:0000256" key="13">
    <source>
        <dbReference type="SAM" id="Phobius"/>
    </source>
</evidence>
<name>A0A7S7BI67_9EUCA</name>
<protein>
    <recommendedName>
        <fullName evidence="12">ATP synthase complex subunit 8</fullName>
    </recommendedName>
</protein>
<dbReference type="InterPro" id="IPR001421">
    <property type="entry name" value="ATP8_metazoa"/>
</dbReference>
<keyword evidence="9 12" id="KW-0406">Ion transport</keyword>
<dbReference type="GO" id="GO:0031966">
    <property type="term" value="C:mitochondrial membrane"/>
    <property type="evidence" value="ECO:0007669"/>
    <property type="project" value="UniProtKB-SubCell"/>
</dbReference>
<proteinExistence type="inferred from homology"/>
<keyword evidence="4 12" id="KW-0813">Transport</keyword>
<dbReference type="GO" id="GO:0015986">
    <property type="term" value="P:proton motive force-driven ATP synthesis"/>
    <property type="evidence" value="ECO:0007669"/>
    <property type="project" value="InterPro"/>
</dbReference>
<evidence type="ECO:0000256" key="10">
    <source>
        <dbReference type="ARBA" id="ARBA00023128"/>
    </source>
</evidence>
<gene>
    <name evidence="14" type="primary">atp8</name>
</gene>
<accession>A0A7S7BI67</accession>
<evidence type="ECO:0000256" key="8">
    <source>
        <dbReference type="ARBA" id="ARBA00022989"/>
    </source>
</evidence>
<evidence type="ECO:0000256" key="5">
    <source>
        <dbReference type="ARBA" id="ARBA00022547"/>
    </source>
</evidence>
<evidence type="ECO:0000256" key="4">
    <source>
        <dbReference type="ARBA" id="ARBA00022448"/>
    </source>
</evidence>
<keyword evidence="5 12" id="KW-0138">CF(0)</keyword>